<name>A0AAW1Q643_9CHLO</name>
<dbReference type="Pfam" id="PF04117">
    <property type="entry name" value="Mpv17_PMP22"/>
    <property type="match status" value="1"/>
</dbReference>
<keyword evidence="3" id="KW-0812">Transmembrane</keyword>
<dbReference type="Proteomes" id="UP001489004">
    <property type="component" value="Unassembled WGS sequence"/>
</dbReference>
<organism evidence="7 8">
    <name type="scientific">[Myrmecia] bisecta</name>
    <dbReference type="NCBI Taxonomy" id="41462"/>
    <lineage>
        <taxon>Eukaryota</taxon>
        <taxon>Viridiplantae</taxon>
        <taxon>Chlorophyta</taxon>
        <taxon>core chlorophytes</taxon>
        <taxon>Trebouxiophyceae</taxon>
        <taxon>Trebouxiales</taxon>
        <taxon>Trebouxiaceae</taxon>
        <taxon>Myrmecia</taxon>
    </lineage>
</organism>
<accession>A0AAW1Q643</accession>
<evidence type="ECO:0000313" key="7">
    <source>
        <dbReference type="EMBL" id="KAK9817788.1"/>
    </source>
</evidence>
<evidence type="ECO:0000256" key="1">
    <source>
        <dbReference type="ARBA" id="ARBA00004141"/>
    </source>
</evidence>
<sequence>MLCQVSSRAPGYDLARTARMAAYGGLIAGPMGSTWFNALEKNVFPRAPTSPLAIASKIGIDQAFMAPLGTALFFAITSLMDARPTAIVPAMREKLVPTVTASWKLWPLAHLVNFALIPPHQRILYTNVVSVGWTYVLSQMSQCGTQTETASASPPQQVACHVPTEELAQEPEVEVVSAGVGELVPISISH</sequence>
<reference evidence="7 8" key="1">
    <citation type="journal article" date="2024" name="Nat. Commun.">
        <title>Phylogenomics reveals the evolutionary origins of lichenization in chlorophyte algae.</title>
        <authorList>
            <person name="Puginier C."/>
            <person name="Libourel C."/>
            <person name="Otte J."/>
            <person name="Skaloud P."/>
            <person name="Haon M."/>
            <person name="Grisel S."/>
            <person name="Petersen M."/>
            <person name="Berrin J.G."/>
            <person name="Delaux P.M."/>
            <person name="Dal Grande F."/>
            <person name="Keller J."/>
        </authorList>
    </citation>
    <scope>NUCLEOTIDE SEQUENCE [LARGE SCALE GENOMIC DNA]</scope>
    <source>
        <strain evidence="7 8">SAG 2043</strain>
    </source>
</reference>
<dbReference type="PANTHER" id="PTHR11266">
    <property type="entry name" value="PEROXISOMAL MEMBRANE PROTEIN 2, PXMP2 MPV17"/>
    <property type="match status" value="1"/>
</dbReference>
<evidence type="ECO:0000256" key="3">
    <source>
        <dbReference type="ARBA" id="ARBA00022692"/>
    </source>
</evidence>
<evidence type="ECO:0000256" key="2">
    <source>
        <dbReference type="ARBA" id="ARBA00006824"/>
    </source>
</evidence>
<keyword evidence="5" id="KW-0472">Membrane</keyword>
<dbReference type="GO" id="GO:0016020">
    <property type="term" value="C:membrane"/>
    <property type="evidence" value="ECO:0007669"/>
    <property type="project" value="UniProtKB-SubCell"/>
</dbReference>
<dbReference type="PANTHER" id="PTHR11266:SF17">
    <property type="entry name" value="PROTEIN MPV17"/>
    <property type="match status" value="1"/>
</dbReference>
<comment type="similarity">
    <text evidence="2 6">Belongs to the peroxisomal membrane protein PXMP2/4 family.</text>
</comment>
<protein>
    <submittedName>
        <fullName evidence="7">Uncharacterized protein</fullName>
    </submittedName>
</protein>
<dbReference type="GO" id="GO:0005737">
    <property type="term" value="C:cytoplasm"/>
    <property type="evidence" value="ECO:0007669"/>
    <property type="project" value="TreeGrafter"/>
</dbReference>
<evidence type="ECO:0000256" key="5">
    <source>
        <dbReference type="ARBA" id="ARBA00023136"/>
    </source>
</evidence>
<comment type="caution">
    <text evidence="7">The sequence shown here is derived from an EMBL/GenBank/DDBJ whole genome shotgun (WGS) entry which is preliminary data.</text>
</comment>
<dbReference type="InterPro" id="IPR007248">
    <property type="entry name" value="Mpv17_PMP22"/>
</dbReference>
<gene>
    <name evidence="7" type="ORF">WJX72_002169</name>
</gene>
<evidence type="ECO:0000256" key="6">
    <source>
        <dbReference type="RuleBase" id="RU363053"/>
    </source>
</evidence>
<keyword evidence="8" id="KW-1185">Reference proteome</keyword>
<proteinExistence type="inferred from homology"/>
<dbReference type="EMBL" id="JALJOR010000004">
    <property type="protein sequence ID" value="KAK9817788.1"/>
    <property type="molecule type" value="Genomic_DNA"/>
</dbReference>
<evidence type="ECO:0000313" key="8">
    <source>
        <dbReference type="Proteomes" id="UP001489004"/>
    </source>
</evidence>
<evidence type="ECO:0000256" key="4">
    <source>
        <dbReference type="ARBA" id="ARBA00022989"/>
    </source>
</evidence>
<dbReference type="AlphaFoldDB" id="A0AAW1Q643"/>
<keyword evidence="4" id="KW-1133">Transmembrane helix</keyword>
<comment type="subcellular location">
    <subcellularLocation>
        <location evidence="1">Membrane</location>
        <topology evidence="1">Multi-pass membrane protein</topology>
    </subcellularLocation>
</comment>